<evidence type="ECO:0000313" key="2">
    <source>
        <dbReference type="EMBL" id="TXD38119.1"/>
    </source>
</evidence>
<dbReference type="OrthoDB" id="5511927at2"/>
<dbReference type="Proteomes" id="UP000321412">
    <property type="component" value="Unassembled WGS sequence"/>
</dbReference>
<accession>A0A5C6XE80</accession>
<organism evidence="2 3">
    <name type="scientific">Lujinxingia vulgaris</name>
    <dbReference type="NCBI Taxonomy" id="2600176"/>
    <lineage>
        <taxon>Bacteria</taxon>
        <taxon>Deltaproteobacteria</taxon>
        <taxon>Bradymonadales</taxon>
        <taxon>Lujinxingiaceae</taxon>
        <taxon>Lujinxingia</taxon>
    </lineage>
</organism>
<evidence type="ECO:0000313" key="3">
    <source>
        <dbReference type="Proteomes" id="UP000321412"/>
    </source>
</evidence>
<evidence type="ECO:0000256" key="1">
    <source>
        <dbReference type="SAM" id="Phobius"/>
    </source>
</evidence>
<dbReference type="RefSeq" id="WP_146980062.1">
    <property type="nucleotide sequence ID" value="NZ_VOSM01000002.1"/>
</dbReference>
<feature type="transmembrane region" description="Helical" evidence="1">
    <location>
        <begin position="138"/>
        <end position="156"/>
    </location>
</feature>
<protein>
    <submittedName>
        <fullName evidence="2">Uncharacterized protein</fullName>
    </submittedName>
</protein>
<comment type="caution">
    <text evidence="2">The sequence shown here is derived from an EMBL/GenBank/DDBJ whole genome shotgun (WGS) entry which is preliminary data.</text>
</comment>
<dbReference type="EMBL" id="VOSM01000002">
    <property type="protein sequence ID" value="TXD38119.1"/>
    <property type="molecule type" value="Genomic_DNA"/>
</dbReference>
<reference evidence="2 3" key="1">
    <citation type="submission" date="2019-08" db="EMBL/GenBank/DDBJ databases">
        <title>Bradymonadales sp. TMQ4.</title>
        <authorList>
            <person name="Liang Q."/>
        </authorList>
    </citation>
    <scope>NUCLEOTIDE SEQUENCE [LARGE SCALE GENOMIC DNA]</scope>
    <source>
        <strain evidence="2 3">TMQ4</strain>
    </source>
</reference>
<sequence length="164" mass="18213">MSTYETTHTIALPDDHPAAPLDVLADFFVHNGYMPRATEEADALTLTRGTPGAGWRISEMSGLGTTLTLRLQGHEVLAIYVVDIRGQHLNDAERGFWRREARAAQSYLESPDPDHLVDLRDQEATRARVARQRMRRTGMGAAITAFIIVTALYFLLSQLGLVHA</sequence>
<keyword evidence="1" id="KW-1133">Transmembrane helix</keyword>
<dbReference type="AlphaFoldDB" id="A0A5C6XE80"/>
<keyword evidence="1" id="KW-0472">Membrane</keyword>
<proteinExistence type="predicted"/>
<name>A0A5C6XE80_9DELT</name>
<keyword evidence="3" id="KW-1185">Reference proteome</keyword>
<gene>
    <name evidence="2" type="ORF">FRC98_04265</name>
</gene>
<keyword evidence="1" id="KW-0812">Transmembrane</keyword>